<dbReference type="SUPFAM" id="SSF56300">
    <property type="entry name" value="Metallo-dependent phosphatases"/>
    <property type="match status" value="1"/>
</dbReference>
<dbReference type="Gene3D" id="3.60.21.10">
    <property type="match status" value="1"/>
</dbReference>
<dbReference type="GO" id="GO:0016787">
    <property type="term" value="F:hydrolase activity"/>
    <property type="evidence" value="ECO:0007669"/>
    <property type="project" value="UniProtKB-UniRule"/>
</dbReference>
<evidence type="ECO:0000313" key="7">
    <source>
        <dbReference type="Proteomes" id="UP000229641"/>
    </source>
</evidence>
<evidence type="ECO:0000256" key="4">
    <source>
        <dbReference type="RuleBase" id="RU362039"/>
    </source>
</evidence>
<accession>A0A2H0M002</accession>
<dbReference type="PROSITE" id="PS01269">
    <property type="entry name" value="UPF0025"/>
    <property type="match status" value="1"/>
</dbReference>
<evidence type="ECO:0000256" key="3">
    <source>
        <dbReference type="ARBA" id="ARBA00022801"/>
    </source>
</evidence>
<dbReference type="InterPro" id="IPR029052">
    <property type="entry name" value="Metallo-depent_PP-like"/>
</dbReference>
<dbReference type="InterPro" id="IPR020935">
    <property type="entry name" value="PdiEstase_YfcE_CS"/>
</dbReference>
<name>A0A2H0M002_9BACT</name>
<evidence type="ECO:0000256" key="1">
    <source>
        <dbReference type="ARBA" id="ARBA00008950"/>
    </source>
</evidence>
<dbReference type="EMBL" id="PCWA01000007">
    <property type="protein sequence ID" value="PIQ89966.1"/>
    <property type="molecule type" value="Genomic_DNA"/>
</dbReference>
<dbReference type="PANTHER" id="PTHR11124">
    <property type="entry name" value="VACUOLAR SORTING PROTEIN VPS29"/>
    <property type="match status" value="1"/>
</dbReference>
<comment type="cofactor">
    <cofactor evidence="4">
        <name>a divalent metal cation</name>
        <dbReference type="ChEBI" id="CHEBI:60240"/>
    </cofactor>
</comment>
<keyword evidence="2 4" id="KW-0479">Metal-binding</keyword>
<sequence>MMLVVKKLSAVKIGVISDTHIPERCEKVPAEVIDAFEGVELILHAGDLTSTAAIEELKKIAPVKAVCGNMDSLEICKNLPLKEIIRIGKFSIGLIHGRGNPKYLVDFVKNQFAEKPDVIIFGHSHKPMNEKINGTLFFNPGSPTDTMFAPYRSCGILEINDKIKAQIIRLND</sequence>
<comment type="similarity">
    <text evidence="1 4">Belongs to the metallophosphoesterase superfamily. YfcE family.</text>
</comment>
<comment type="caution">
    <text evidence="6">The sequence shown here is derived from an EMBL/GenBank/DDBJ whole genome shotgun (WGS) entry which is preliminary data.</text>
</comment>
<dbReference type="GO" id="GO:0046872">
    <property type="term" value="F:metal ion binding"/>
    <property type="evidence" value="ECO:0007669"/>
    <property type="project" value="UniProtKB-KW"/>
</dbReference>
<organism evidence="6 7">
    <name type="scientific">Candidatus Ghiorseimicrobium undicola</name>
    <dbReference type="NCBI Taxonomy" id="1974746"/>
    <lineage>
        <taxon>Bacteria</taxon>
        <taxon>Pseudomonadati</taxon>
        <taxon>Candidatus Omnitrophota</taxon>
        <taxon>Candidatus Ghiorseimicrobium</taxon>
    </lineage>
</organism>
<dbReference type="Proteomes" id="UP000229641">
    <property type="component" value="Unassembled WGS sequence"/>
</dbReference>
<feature type="domain" description="Calcineurin-like phosphoesterase" evidence="5">
    <location>
        <begin position="12"/>
        <end position="161"/>
    </location>
</feature>
<protein>
    <recommendedName>
        <fullName evidence="4">Phosphoesterase</fullName>
        <ecNumber evidence="4">3.1.4.-</ecNumber>
    </recommendedName>
</protein>
<proteinExistence type="inferred from homology"/>
<keyword evidence="3" id="KW-0378">Hydrolase</keyword>
<dbReference type="InterPro" id="IPR000979">
    <property type="entry name" value="Phosphodiesterase_MJ0936/Vps29"/>
</dbReference>
<dbReference type="NCBIfam" id="TIGR00040">
    <property type="entry name" value="yfcE"/>
    <property type="match status" value="1"/>
</dbReference>
<dbReference type="EC" id="3.1.4.-" evidence="4"/>
<evidence type="ECO:0000259" key="5">
    <source>
        <dbReference type="Pfam" id="PF12850"/>
    </source>
</evidence>
<dbReference type="InterPro" id="IPR024654">
    <property type="entry name" value="Calcineurin-like_PHP_lpxH"/>
</dbReference>
<evidence type="ECO:0000256" key="2">
    <source>
        <dbReference type="ARBA" id="ARBA00022723"/>
    </source>
</evidence>
<evidence type="ECO:0000313" key="6">
    <source>
        <dbReference type="EMBL" id="PIQ89966.1"/>
    </source>
</evidence>
<reference evidence="6 7" key="1">
    <citation type="submission" date="2017-09" db="EMBL/GenBank/DDBJ databases">
        <title>Depth-based differentiation of microbial function through sediment-hosted aquifers and enrichment of novel symbionts in the deep terrestrial subsurface.</title>
        <authorList>
            <person name="Probst A.J."/>
            <person name="Ladd B."/>
            <person name="Jarett J.K."/>
            <person name="Geller-Mcgrath D.E."/>
            <person name="Sieber C.M."/>
            <person name="Emerson J.B."/>
            <person name="Anantharaman K."/>
            <person name="Thomas B.C."/>
            <person name="Malmstrom R."/>
            <person name="Stieglmeier M."/>
            <person name="Klingl A."/>
            <person name="Woyke T."/>
            <person name="Ryan C.M."/>
            <person name="Banfield J.F."/>
        </authorList>
    </citation>
    <scope>NUCLEOTIDE SEQUENCE [LARGE SCALE GENOMIC DNA]</scope>
    <source>
        <strain evidence="6">CG11_big_fil_rev_8_21_14_0_20_42_13</strain>
    </source>
</reference>
<dbReference type="AlphaFoldDB" id="A0A2H0M002"/>
<dbReference type="Pfam" id="PF12850">
    <property type="entry name" value="Metallophos_2"/>
    <property type="match status" value="1"/>
</dbReference>
<gene>
    <name evidence="6" type="ORF">COV72_00195</name>
</gene>